<protein>
    <recommendedName>
        <fullName evidence="7">Putative NAD(P)H nitroreductase</fullName>
        <ecNumber evidence="7">1.-.-.-</ecNumber>
    </recommendedName>
</protein>
<feature type="binding site" evidence="8">
    <location>
        <position position="53"/>
    </location>
    <ligand>
        <name>FMN</name>
        <dbReference type="ChEBI" id="CHEBI:58210"/>
        <note>ligand shared between dimeric partners</note>
    </ligand>
</feature>
<reference evidence="10 11" key="1">
    <citation type="submission" date="2019-02" db="EMBL/GenBank/DDBJ databases">
        <title>Genomic Encyclopedia of Type Strains, Phase IV (KMG-IV): sequencing the most valuable type-strain genomes for metagenomic binning, comparative biology and taxonomic classification.</title>
        <authorList>
            <person name="Goeker M."/>
        </authorList>
    </citation>
    <scope>NUCLEOTIDE SEQUENCE [LARGE SCALE GENOMIC DNA]</scope>
    <source>
        <strain evidence="10 11">DSM 18116</strain>
    </source>
</reference>
<dbReference type="SUPFAM" id="SSF55469">
    <property type="entry name" value="FMN-dependent nitroreductase-like"/>
    <property type="match status" value="1"/>
</dbReference>
<comment type="similarity">
    <text evidence="1 7">Belongs to the nitroreductase family.</text>
</comment>
<evidence type="ECO:0000256" key="8">
    <source>
        <dbReference type="PIRSR" id="PIRSR000232-1"/>
    </source>
</evidence>
<feature type="binding site" description="in other chain" evidence="8">
    <location>
        <begin position="146"/>
        <end position="148"/>
    </location>
    <ligand>
        <name>FMN</name>
        <dbReference type="ChEBI" id="CHEBI:58210"/>
        <note>ligand shared between dimeric partners</note>
    </ligand>
</feature>
<evidence type="ECO:0000256" key="3">
    <source>
        <dbReference type="ARBA" id="ARBA00022643"/>
    </source>
</evidence>
<keyword evidence="2 7" id="KW-0285">Flavoprotein</keyword>
<keyword evidence="5 7" id="KW-0560">Oxidoreductase</keyword>
<dbReference type="EC" id="1.-.-.-" evidence="7"/>
<dbReference type="Proteomes" id="UP000293874">
    <property type="component" value="Unassembled WGS sequence"/>
</dbReference>
<evidence type="ECO:0000256" key="7">
    <source>
        <dbReference type="PIRNR" id="PIRNR000232"/>
    </source>
</evidence>
<comment type="caution">
    <text evidence="10">The sequence shown here is derived from an EMBL/GenBank/DDBJ whole genome shotgun (WGS) entry which is preliminary data.</text>
</comment>
<dbReference type="AlphaFoldDB" id="A0A4Q7N4R2"/>
<evidence type="ECO:0000259" key="9">
    <source>
        <dbReference type="Pfam" id="PF00881"/>
    </source>
</evidence>
<dbReference type="PIRSF" id="PIRSF000232">
    <property type="entry name" value="YdjA"/>
    <property type="match status" value="1"/>
</dbReference>
<evidence type="ECO:0000256" key="5">
    <source>
        <dbReference type="ARBA" id="ARBA00023002"/>
    </source>
</evidence>
<evidence type="ECO:0000256" key="6">
    <source>
        <dbReference type="ARBA" id="ARBA00023027"/>
    </source>
</evidence>
<name>A0A4Q7N4R2_9BACT</name>
<dbReference type="RefSeq" id="WP_225979874.1">
    <property type="nucleotide sequence ID" value="NZ_CP042431.1"/>
</dbReference>
<comment type="cofactor">
    <cofactor evidence="8">
        <name>FMN</name>
        <dbReference type="ChEBI" id="CHEBI:58210"/>
    </cofactor>
    <text evidence="8">Binds 1 FMN per subunit.</text>
</comment>
<dbReference type="InterPro" id="IPR026021">
    <property type="entry name" value="YdjA-like"/>
</dbReference>
<evidence type="ECO:0000313" key="10">
    <source>
        <dbReference type="EMBL" id="RZS75999.1"/>
    </source>
</evidence>
<sequence length="199" mass="22259">MNGSMELTPQAQMINEVIRQRRSVFTSQFEPGKTIPDEIILQLLENANQAPNHKLTEPWRFTVYSGNGLQSLADRQAAIYKAHAGQKFKQGKYDSLLITPMLCSHVIAIGMKRHADIPEIEEIAAVACAVQNIYLSATAYGIGGYWSTGGITFFEQAKAMFDLGPDDKLMGFFYLGYVRVPSAPRTPKPVMEKITWVRE</sequence>
<feature type="domain" description="Nitroreductase" evidence="9">
    <location>
        <begin position="18"/>
        <end position="177"/>
    </location>
</feature>
<keyword evidence="3 7" id="KW-0288">FMN</keyword>
<dbReference type="CDD" id="cd02135">
    <property type="entry name" value="YdjA-like"/>
    <property type="match status" value="1"/>
</dbReference>
<organism evidence="10 11">
    <name type="scientific">Pseudobacter ginsenosidimutans</name>
    <dbReference type="NCBI Taxonomy" id="661488"/>
    <lineage>
        <taxon>Bacteria</taxon>
        <taxon>Pseudomonadati</taxon>
        <taxon>Bacteroidota</taxon>
        <taxon>Chitinophagia</taxon>
        <taxon>Chitinophagales</taxon>
        <taxon>Chitinophagaceae</taxon>
        <taxon>Pseudobacter</taxon>
    </lineage>
</organism>
<proteinExistence type="inferred from homology"/>
<accession>A0A4Q7N4R2</accession>
<evidence type="ECO:0000256" key="1">
    <source>
        <dbReference type="ARBA" id="ARBA00007118"/>
    </source>
</evidence>
<dbReference type="Gene3D" id="3.40.109.10">
    <property type="entry name" value="NADH Oxidase"/>
    <property type="match status" value="1"/>
</dbReference>
<dbReference type="InterPro" id="IPR000415">
    <property type="entry name" value="Nitroreductase-like"/>
</dbReference>
<keyword evidence="6 7" id="KW-0520">NAD</keyword>
<keyword evidence="4 7" id="KW-0521">NADP</keyword>
<dbReference type="EMBL" id="SGXA01000001">
    <property type="protein sequence ID" value="RZS75999.1"/>
    <property type="molecule type" value="Genomic_DNA"/>
</dbReference>
<dbReference type="PANTHER" id="PTHR43821">
    <property type="entry name" value="NAD(P)H NITROREDUCTASE YDJA-RELATED"/>
    <property type="match status" value="1"/>
</dbReference>
<keyword evidence="11" id="KW-1185">Reference proteome</keyword>
<dbReference type="PANTHER" id="PTHR43821:SF1">
    <property type="entry name" value="NAD(P)H NITROREDUCTASE YDJA-RELATED"/>
    <property type="match status" value="1"/>
</dbReference>
<dbReference type="GO" id="GO:0016491">
    <property type="term" value="F:oxidoreductase activity"/>
    <property type="evidence" value="ECO:0007669"/>
    <property type="project" value="UniProtKB-UniRule"/>
</dbReference>
<feature type="binding site" description="in other chain" evidence="8">
    <location>
        <begin position="21"/>
        <end position="23"/>
    </location>
    <ligand>
        <name>FMN</name>
        <dbReference type="ChEBI" id="CHEBI:58210"/>
        <note>ligand shared between dimeric partners</note>
    </ligand>
</feature>
<gene>
    <name evidence="10" type="ORF">EV199_1875</name>
</gene>
<dbReference type="InterPro" id="IPR029479">
    <property type="entry name" value="Nitroreductase"/>
</dbReference>
<evidence type="ECO:0000256" key="4">
    <source>
        <dbReference type="ARBA" id="ARBA00022857"/>
    </source>
</evidence>
<dbReference type="Pfam" id="PF00881">
    <property type="entry name" value="Nitroreductase"/>
    <property type="match status" value="1"/>
</dbReference>
<dbReference type="InterPro" id="IPR052530">
    <property type="entry name" value="NAD(P)H_nitroreductase"/>
</dbReference>
<evidence type="ECO:0000313" key="11">
    <source>
        <dbReference type="Proteomes" id="UP000293874"/>
    </source>
</evidence>
<evidence type="ECO:0000256" key="2">
    <source>
        <dbReference type="ARBA" id="ARBA00022630"/>
    </source>
</evidence>